<feature type="chain" id="PRO_5045290775" evidence="1">
    <location>
        <begin position="24"/>
        <end position="374"/>
    </location>
</feature>
<protein>
    <submittedName>
        <fullName evidence="2">Uncharacterized protein</fullName>
    </submittedName>
</protein>
<sequence length="374" mass="40460">MNRGKANTFLGVLLLGLSSAAGAQVKIGETCTSEFPVPPALVETGLGTSVDDLAHSAYALQWRLAQVKREGWIISYGSSSATDKIRKTITIVDGQSQPYSTSHLSHEVGHATSYFGEDLSSREAYIRTRCIDEGFALGRNIVARQGIKQCAGVDVGVVSADVPYFTQWYESMAARPPVVYGDFGYAFCEKNVESVSGKNYLDYYGDWYDSHVMAPSVSTQQVHADSFFERVAALANQAGGTVDDLRNAWPGGERSIFIDRSPGGYHSGSAPFVDGIDIIKSELRLKYADKSRVVLATMDIVGQCISLDMVRARYPAAIMTDSPTTAMPDDEGAWSAFGPWGEIGFGFAYANPKCVSSVTFKPDAFPPPWAGSML</sequence>
<evidence type="ECO:0000313" key="2">
    <source>
        <dbReference type="EMBL" id="MDQ0008961.1"/>
    </source>
</evidence>
<gene>
    <name evidence="2" type="ORF">J2T07_001138</name>
</gene>
<organism evidence="2 3">
    <name type="scientific">Luteibacter jiangsuensis</name>
    <dbReference type="NCBI Taxonomy" id="637577"/>
    <lineage>
        <taxon>Bacteria</taxon>
        <taxon>Pseudomonadati</taxon>
        <taxon>Pseudomonadota</taxon>
        <taxon>Gammaproteobacteria</taxon>
        <taxon>Lysobacterales</taxon>
        <taxon>Rhodanobacteraceae</taxon>
        <taxon>Luteibacter</taxon>
    </lineage>
</organism>
<evidence type="ECO:0000256" key="1">
    <source>
        <dbReference type="SAM" id="SignalP"/>
    </source>
</evidence>
<dbReference type="RefSeq" id="WP_306848079.1">
    <property type="nucleotide sequence ID" value="NZ_JAUSSK010000002.1"/>
</dbReference>
<accession>A0ABT9SX50</accession>
<name>A0ABT9SX50_9GAMM</name>
<reference evidence="2 3" key="1">
    <citation type="submission" date="2023-07" db="EMBL/GenBank/DDBJ databases">
        <title>Sorghum-associated microbial communities from plants grown in Nebraska, USA.</title>
        <authorList>
            <person name="Schachtman D."/>
        </authorList>
    </citation>
    <scope>NUCLEOTIDE SEQUENCE [LARGE SCALE GENOMIC DNA]</scope>
    <source>
        <strain evidence="2 3">CC60</strain>
    </source>
</reference>
<feature type="signal peptide" evidence="1">
    <location>
        <begin position="1"/>
        <end position="23"/>
    </location>
</feature>
<dbReference type="EMBL" id="JAUSSK010000002">
    <property type="protein sequence ID" value="MDQ0008961.1"/>
    <property type="molecule type" value="Genomic_DNA"/>
</dbReference>
<keyword evidence="1" id="KW-0732">Signal</keyword>
<keyword evidence="3" id="KW-1185">Reference proteome</keyword>
<proteinExistence type="predicted"/>
<dbReference type="Proteomes" id="UP001237737">
    <property type="component" value="Unassembled WGS sequence"/>
</dbReference>
<comment type="caution">
    <text evidence="2">The sequence shown here is derived from an EMBL/GenBank/DDBJ whole genome shotgun (WGS) entry which is preliminary data.</text>
</comment>
<evidence type="ECO:0000313" key="3">
    <source>
        <dbReference type="Proteomes" id="UP001237737"/>
    </source>
</evidence>